<feature type="domain" description="DUF4126" evidence="3">
    <location>
        <begin position="6"/>
        <end position="173"/>
    </location>
</feature>
<keyword evidence="2" id="KW-1133">Transmembrane helix</keyword>
<dbReference type="RefSeq" id="WP_329494629.1">
    <property type="nucleotide sequence ID" value="NZ_CP108460.1"/>
</dbReference>
<evidence type="ECO:0000256" key="2">
    <source>
        <dbReference type="SAM" id="Phobius"/>
    </source>
</evidence>
<protein>
    <submittedName>
        <fullName evidence="4">DUF4126 domain-containing protein</fullName>
    </submittedName>
</protein>
<feature type="transmembrane region" description="Helical" evidence="2">
    <location>
        <begin position="156"/>
        <end position="177"/>
    </location>
</feature>
<gene>
    <name evidence="4" type="ORF">OG469_29395</name>
</gene>
<keyword evidence="2" id="KW-0812">Transmembrane</keyword>
<feature type="transmembrane region" description="Helical" evidence="2">
    <location>
        <begin position="6"/>
        <end position="28"/>
    </location>
</feature>
<evidence type="ECO:0000313" key="4">
    <source>
        <dbReference type="EMBL" id="WUS59261.1"/>
    </source>
</evidence>
<evidence type="ECO:0000256" key="1">
    <source>
        <dbReference type="SAM" id="MobiDB-lite"/>
    </source>
</evidence>
<name>A0ABZ1WEE5_9ACTN</name>
<accession>A0ABZ1WEE5</accession>
<evidence type="ECO:0000313" key="5">
    <source>
        <dbReference type="Proteomes" id="UP001432014"/>
    </source>
</evidence>
<dbReference type="Pfam" id="PF13548">
    <property type="entry name" value="DUF4126"/>
    <property type="match status" value="1"/>
</dbReference>
<dbReference type="Proteomes" id="UP001432014">
    <property type="component" value="Chromosome"/>
</dbReference>
<dbReference type="InterPro" id="IPR025196">
    <property type="entry name" value="DUF4126"/>
</dbReference>
<feature type="region of interest" description="Disordered" evidence="1">
    <location>
        <begin position="195"/>
        <end position="216"/>
    </location>
</feature>
<proteinExistence type="predicted"/>
<sequence>MSIIPLIFTSSWASGINAYAVVLLLGLFGRFGPADSVPAVLERPDVLIAAGALFLVEAVADKVPYLDSAWDAVHTVIRPVAGATVAALLAGNDPGSLGTVAAGAMGGTTALLSHTVKASLRMAVNTSPEPASNIGVSLAEDISVAGLVTLAIFHPWIAASIASVLLVAGAVLVWFAFTRIRRFLARRRDRKAARAARRGPLPAPVPAPPGRGGSGY</sequence>
<organism evidence="4 5">
    <name type="scientific">Kitasatospora herbaricolor</name>
    <dbReference type="NCBI Taxonomy" id="68217"/>
    <lineage>
        <taxon>Bacteria</taxon>
        <taxon>Bacillati</taxon>
        <taxon>Actinomycetota</taxon>
        <taxon>Actinomycetes</taxon>
        <taxon>Kitasatosporales</taxon>
        <taxon>Streptomycetaceae</taxon>
        <taxon>Kitasatospora</taxon>
    </lineage>
</organism>
<dbReference type="EMBL" id="CP108482">
    <property type="protein sequence ID" value="WUS59261.1"/>
    <property type="molecule type" value="Genomic_DNA"/>
</dbReference>
<keyword evidence="5" id="KW-1185">Reference proteome</keyword>
<keyword evidence="2" id="KW-0472">Membrane</keyword>
<evidence type="ECO:0000259" key="3">
    <source>
        <dbReference type="Pfam" id="PF13548"/>
    </source>
</evidence>
<reference evidence="4 5" key="1">
    <citation type="submission" date="2022-10" db="EMBL/GenBank/DDBJ databases">
        <title>The complete genomes of actinobacterial strains from the NBC collection.</title>
        <authorList>
            <person name="Joergensen T.S."/>
            <person name="Alvarez Arevalo M."/>
            <person name="Sterndorff E.B."/>
            <person name="Faurdal D."/>
            <person name="Vuksanovic O."/>
            <person name="Mourched A.-S."/>
            <person name="Charusanti P."/>
            <person name="Shaw S."/>
            <person name="Blin K."/>
            <person name="Weber T."/>
        </authorList>
    </citation>
    <scope>NUCLEOTIDE SEQUENCE [LARGE SCALE GENOMIC DNA]</scope>
    <source>
        <strain evidence="4 5">NBC_01247</strain>
    </source>
</reference>